<evidence type="ECO:0000256" key="3">
    <source>
        <dbReference type="ARBA" id="ARBA00022475"/>
    </source>
</evidence>
<dbReference type="Pfam" id="PF01219">
    <property type="entry name" value="DAGK_prokar"/>
    <property type="match status" value="1"/>
</dbReference>
<feature type="binding site" evidence="17">
    <location>
        <position position="29"/>
    </location>
    <ligand>
        <name>ATP</name>
        <dbReference type="ChEBI" id="CHEBI:30616"/>
    </ligand>
</feature>
<feature type="binding site" evidence="16">
    <location>
        <position position="70"/>
    </location>
    <ligand>
        <name>substrate</name>
    </ligand>
</feature>
<evidence type="ECO:0000256" key="6">
    <source>
        <dbReference type="ARBA" id="ARBA00022692"/>
    </source>
</evidence>
<comment type="similarity">
    <text evidence="2">Belongs to the bacterial diacylglycerol kinase family.</text>
</comment>
<evidence type="ECO:0000256" key="14">
    <source>
        <dbReference type="ARBA" id="ARBA00023264"/>
    </source>
</evidence>
<evidence type="ECO:0000256" key="2">
    <source>
        <dbReference type="ARBA" id="ARBA00005967"/>
    </source>
</evidence>
<dbReference type="GO" id="GO:0005886">
    <property type="term" value="C:plasma membrane"/>
    <property type="evidence" value="ECO:0007669"/>
    <property type="project" value="UniProtKB-SubCell"/>
</dbReference>
<feature type="binding site" evidence="17">
    <location>
        <position position="77"/>
    </location>
    <ligand>
        <name>ATP</name>
        <dbReference type="ChEBI" id="CHEBI:30616"/>
    </ligand>
</feature>
<sequence length="128" mass="14291">MGKNHFSIRRRLGSFKYAINGLLLLIREEHNSRIHFFAGIMAILLGWLLEINSVEWMIICGVIGFVFAMELINSAIENLCDLVSPEKNDLVKKAKDQAAGAVLVSAIVALVCGLFIFIPKLLVFFRGQ</sequence>
<protein>
    <submittedName>
        <fullName evidence="20">Diacylglycerol kinase</fullName>
    </submittedName>
</protein>
<proteinExistence type="inferred from homology"/>
<gene>
    <name evidence="20" type="primary">dgkA</name>
    <name evidence="20" type="ORF">FUAX_07580</name>
</gene>
<dbReference type="InterPro" id="IPR000829">
    <property type="entry name" value="DAGK"/>
</dbReference>
<comment type="cofactor">
    <cofactor evidence="18">
        <name>Mg(2+)</name>
        <dbReference type="ChEBI" id="CHEBI:18420"/>
    </cofactor>
    <text evidence="18">Mn(2+), Zn(2+), Cd(2+) and Co(2+) support activity to lesser extents.</text>
</comment>
<feature type="binding site" evidence="17">
    <location>
        <begin position="95"/>
        <end position="96"/>
    </location>
    <ligand>
        <name>ATP</name>
        <dbReference type="ChEBI" id="CHEBI:30616"/>
    </ligand>
</feature>
<reference evidence="20 21" key="1">
    <citation type="submission" date="2021-12" db="EMBL/GenBank/DDBJ databases">
        <title>Genome sequencing of bacteria with rrn-lacking chromosome and rrn-plasmid.</title>
        <authorList>
            <person name="Anda M."/>
            <person name="Iwasaki W."/>
        </authorList>
    </citation>
    <scope>NUCLEOTIDE SEQUENCE [LARGE SCALE GENOMIC DNA]</scope>
    <source>
        <strain evidence="20 21">DSM 100852</strain>
    </source>
</reference>
<keyword evidence="12 19" id="KW-0472">Membrane</keyword>
<evidence type="ECO:0000256" key="16">
    <source>
        <dbReference type="PIRSR" id="PIRSR600829-2"/>
    </source>
</evidence>
<keyword evidence="5" id="KW-0808">Transferase</keyword>
<evidence type="ECO:0000256" key="8">
    <source>
        <dbReference type="ARBA" id="ARBA00022777"/>
    </source>
</evidence>
<dbReference type="InterPro" id="IPR036945">
    <property type="entry name" value="DAGK_sf"/>
</dbReference>
<keyword evidence="6 19" id="KW-0812">Transmembrane</keyword>
<dbReference type="Proteomes" id="UP001348817">
    <property type="component" value="Chromosome"/>
</dbReference>
<feature type="binding site" evidence="17">
    <location>
        <position position="10"/>
    </location>
    <ligand>
        <name>ATP</name>
        <dbReference type="ChEBI" id="CHEBI:30616"/>
    </ligand>
</feature>
<keyword evidence="18" id="KW-0460">Magnesium</keyword>
<dbReference type="GO" id="GO:0005524">
    <property type="term" value="F:ATP binding"/>
    <property type="evidence" value="ECO:0007669"/>
    <property type="project" value="UniProtKB-KW"/>
</dbReference>
<evidence type="ECO:0000256" key="11">
    <source>
        <dbReference type="ARBA" id="ARBA00023098"/>
    </source>
</evidence>
<keyword evidence="10 19" id="KW-1133">Transmembrane helix</keyword>
<evidence type="ECO:0000256" key="4">
    <source>
        <dbReference type="ARBA" id="ARBA00022516"/>
    </source>
</evidence>
<feature type="active site" description="Proton acceptor" evidence="15">
    <location>
        <position position="70"/>
    </location>
</feature>
<keyword evidence="9 17" id="KW-0067">ATP-binding</keyword>
<comment type="subcellular location">
    <subcellularLocation>
        <location evidence="1">Cell membrane</location>
        <topology evidence="1">Multi-pass membrane protein</topology>
    </subcellularLocation>
</comment>
<dbReference type="GO" id="GO:0008654">
    <property type="term" value="P:phospholipid biosynthetic process"/>
    <property type="evidence" value="ECO:0007669"/>
    <property type="project" value="UniProtKB-KW"/>
</dbReference>
<dbReference type="PANTHER" id="PTHR34299:SF1">
    <property type="entry name" value="DIACYLGLYCEROL KINASE"/>
    <property type="match status" value="1"/>
</dbReference>
<evidence type="ECO:0000256" key="12">
    <source>
        <dbReference type="ARBA" id="ARBA00023136"/>
    </source>
</evidence>
<dbReference type="GO" id="GO:0046872">
    <property type="term" value="F:metal ion binding"/>
    <property type="evidence" value="ECO:0007669"/>
    <property type="project" value="UniProtKB-KW"/>
</dbReference>
<dbReference type="RefSeq" id="WP_338393593.1">
    <property type="nucleotide sequence ID" value="NZ_AP025314.1"/>
</dbReference>
<feature type="binding site" evidence="16">
    <location>
        <position position="10"/>
    </location>
    <ligand>
        <name>substrate</name>
    </ligand>
</feature>
<feature type="binding site" evidence="18">
    <location>
        <position position="77"/>
    </location>
    <ligand>
        <name>a divalent metal cation</name>
        <dbReference type="ChEBI" id="CHEBI:60240"/>
    </ligand>
</feature>
<accession>A0AAU9CHP9</accession>
<keyword evidence="21" id="KW-1185">Reference proteome</keyword>
<evidence type="ECO:0000256" key="1">
    <source>
        <dbReference type="ARBA" id="ARBA00004651"/>
    </source>
</evidence>
<keyword evidence="8 20" id="KW-0418">Kinase</keyword>
<evidence type="ECO:0000256" key="5">
    <source>
        <dbReference type="ARBA" id="ARBA00022679"/>
    </source>
</evidence>
<feature type="transmembrane region" description="Helical" evidence="19">
    <location>
        <begin position="56"/>
        <end position="76"/>
    </location>
</feature>
<feature type="transmembrane region" description="Helical" evidence="19">
    <location>
        <begin position="97"/>
        <end position="118"/>
    </location>
</feature>
<keyword evidence="11" id="KW-0443">Lipid metabolism</keyword>
<evidence type="ECO:0000256" key="7">
    <source>
        <dbReference type="ARBA" id="ARBA00022741"/>
    </source>
</evidence>
<keyword evidence="13" id="KW-0594">Phospholipid biosynthesis</keyword>
<dbReference type="InterPro" id="IPR033717">
    <property type="entry name" value="UDPK"/>
</dbReference>
<evidence type="ECO:0000256" key="9">
    <source>
        <dbReference type="ARBA" id="ARBA00022840"/>
    </source>
</evidence>
<dbReference type="PANTHER" id="PTHR34299">
    <property type="entry name" value="DIACYLGLYCEROL KINASE"/>
    <property type="match status" value="1"/>
</dbReference>
<feature type="transmembrane region" description="Helical" evidence="19">
    <location>
        <begin position="34"/>
        <end position="50"/>
    </location>
</feature>
<organism evidence="20 21">
    <name type="scientific">Fulvitalea axinellae</name>
    <dbReference type="NCBI Taxonomy" id="1182444"/>
    <lineage>
        <taxon>Bacteria</taxon>
        <taxon>Pseudomonadati</taxon>
        <taxon>Bacteroidota</taxon>
        <taxon>Cytophagia</taxon>
        <taxon>Cytophagales</taxon>
        <taxon>Persicobacteraceae</taxon>
        <taxon>Fulvitalea</taxon>
    </lineage>
</organism>
<keyword evidence="18" id="KW-0479">Metal-binding</keyword>
<dbReference type="Gene3D" id="1.10.287.3610">
    <property type="match status" value="1"/>
</dbReference>
<evidence type="ECO:0000256" key="15">
    <source>
        <dbReference type="PIRSR" id="PIRSR600829-1"/>
    </source>
</evidence>
<dbReference type="EMBL" id="AP025314">
    <property type="protein sequence ID" value="BDD08326.1"/>
    <property type="molecule type" value="Genomic_DNA"/>
</dbReference>
<keyword evidence="7 17" id="KW-0547">Nucleotide-binding</keyword>
<evidence type="ECO:0000256" key="10">
    <source>
        <dbReference type="ARBA" id="ARBA00022989"/>
    </source>
</evidence>
<evidence type="ECO:0000256" key="18">
    <source>
        <dbReference type="PIRSR" id="PIRSR600829-4"/>
    </source>
</evidence>
<evidence type="ECO:0000256" key="17">
    <source>
        <dbReference type="PIRSR" id="PIRSR600829-3"/>
    </source>
</evidence>
<keyword evidence="3" id="KW-1003">Cell membrane</keyword>
<feature type="binding site" evidence="18">
    <location>
        <position position="29"/>
    </location>
    <ligand>
        <name>a divalent metal cation</name>
        <dbReference type="ChEBI" id="CHEBI:60240"/>
    </ligand>
</feature>
<evidence type="ECO:0000313" key="20">
    <source>
        <dbReference type="EMBL" id="BDD08326.1"/>
    </source>
</evidence>
<evidence type="ECO:0000313" key="21">
    <source>
        <dbReference type="Proteomes" id="UP001348817"/>
    </source>
</evidence>
<dbReference type="KEGG" id="fax:FUAX_07580"/>
<name>A0AAU9CHP9_9BACT</name>
<evidence type="ECO:0000256" key="13">
    <source>
        <dbReference type="ARBA" id="ARBA00023209"/>
    </source>
</evidence>
<dbReference type="CDD" id="cd14265">
    <property type="entry name" value="UDPK_IM_like"/>
    <property type="match status" value="1"/>
</dbReference>
<evidence type="ECO:0000256" key="19">
    <source>
        <dbReference type="SAM" id="Phobius"/>
    </source>
</evidence>
<feature type="binding site" evidence="17">
    <location>
        <position position="17"/>
    </location>
    <ligand>
        <name>ATP</name>
        <dbReference type="ChEBI" id="CHEBI:30616"/>
    </ligand>
</feature>
<dbReference type="GO" id="GO:0016301">
    <property type="term" value="F:kinase activity"/>
    <property type="evidence" value="ECO:0007669"/>
    <property type="project" value="UniProtKB-KW"/>
</dbReference>
<keyword evidence="4" id="KW-0444">Lipid biosynthesis</keyword>
<keyword evidence="14" id="KW-1208">Phospholipid metabolism</keyword>
<dbReference type="AlphaFoldDB" id="A0AAU9CHP9"/>